<keyword evidence="2" id="KW-0347">Helicase</keyword>
<evidence type="ECO:0000313" key="2">
    <source>
        <dbReference type="EMBL" id="AIY65719.1"/>
    </source>
</evidence>
<dbReference type="OrthoDB" id="3199551at2"/>
<dbReference type="SUPFAM" id="SSF50729">
    <property type="entry name" value="PH domain-like"/>
    <property type="match status" value="1"/>
</dbReference>
<gene>
    <name evidence="2" type="ORF">OM33_11605</name>
</gene>
<evidence type="ECO:0000313" key="3">
    <source>
        <dbReference type="Proteomes" id="UP000030341"/>
    </source>
</evidence>
<accession>A0A0A7EGG5</accession>
<dbReference type="Gene3D" id="2.30.29.50">
    <property type="entry name" value="Bacterial Pleckstrin homology domain"/>
    <property type="match status" value="1"/>
</dbReference>
<dbReference type="InterPro" id="IPR012544">
    <property type="entry name" value="PHb"/>
</dbReference>
<dbReference type="Pfam" id="PF08000">
    <property type="entry name" value="bPH_1"/>
    <property type="match status" value="1"/>
</dbReference>
<keyword evidence="2" id="KW-0547">Nucleotide-binding</keyword>
<organism evidence="2 3">
    <name type="scientific">Pseudoalteromonas piratica</name>
    <dbReference type="NCBI Taxonomy" id="1348114"/>
    <lineage>
        <taxon>Bacteria</taxon>
        <taxon>Pseudomonadati</taxon>
        <taxon>Pseudomonadota</taxon>
        <taxon>Gammaproteobacteria</taxon>
        <taxon>Alteromonadales</taxon>
        <taxon>Pseudoalteromonadaceae</taxon>
        <taxon>Pseudoalteromonas</taxon>
    </lineage>
</organism>
<dbReference type="PANTHER" id="PTHR35796:SF3">
    <property type="entry name" value="BHLH DOMAIN-CONTAINING PROTEIN"/>
    <property type="match status" value="1"/>
</dbReference>
<name>A0A0A7EGG5_9GAMM</name>
<keyword evidence="3" id="KW-1185">Reference proteome</keyword>
<dbReference type="GO" id="GO:0004386">
    <property type="term" value="F:helicase activity"/>
    <property type="evidence" value="ECO:0007669"/>
    <property type="project" value="UniProtKB-KW"/>
</dbReference>
<dbReference type="HOGENOM" id="CLU_137895_0_0_6"/>
<dbReference type="Proteomes" id="UP000030341">
    <property type="component" value="Chromosome 1"/>
</dbReference>
<dbReference type="eggNOG" id="ENOG503172B">
    <property type="taxonomic scope" value="Bacteria"/>
</dbReference>
<keyword evidence="2" id="KW-0378">Hydrolase</keyword>
<dbReference type="AlphaFoldDB" id="A0A0A7EGG5"/>
<proteinExistence type="predicted"/>
<evidence type="ECO:0000259" key="1">
    <source>
        <dbReference type="Pfam" id="PF08000"/>
    </source>
</evidence>
<dbReference type="STRING" id="1348114.OM33_11605"/>
<reference evidence="2 3" key="1">
    <citation type="submission" date="2014-11" db="EMBL/GenBank/DDBJ databases">
        <title>Complete Genome Sequence of Pseudoalteromonas sp. Strain OCN003 Isolated from Kaneohe Bay, Oahu, Hawaii.</title>
        <authorList>
            <person name="Beurmann S."/>
            <person name="Videau P."/>
            <person name="Ushijima B."/>
            <person name="Smith A.M."/>
            <person name="Aeby G.S."/>
            <person name="Callahan S.M."/>
            <person name="Belcaid M."/>
        </authorList>
    </citation>
    <scope>NUCLEOTIDE SEQUENCE [LARGE SCALE GENOMIC DNA]</scope>
    <source>
        <strain evidence="2 3">OCN003</strain>
    </source>
</reference>
<keyword evidence="2" id="KW-0067">ATP-binding</keyword>
<protein>
    <submittedName>
        <fullName evidence="2">Helicase</fullName>
    </submittedName>
</protein>
<feature type="domain" description="Bacterial Pleckstrin homology" evidence="1">
    <location>
        <begin position="2"/>
        <end position="122"/>
    </location>
</feature>
<dbReference type="EMBL" id="CP009888">
    <property type="protein sequence ID" value="AIY65719.1"/>
    <property type="molecule type" value="Genomic_DNA"/>
</dbReference>
<dbReference type="KEGG" id="pseo:OM33_11605"/>
<dbReference type="CDD" id="cd13225">
    <property type="entry name" value="PH-like_bacteria"/>
    <property type="match status" value="1"/>
</dbReference>
<dbReference type="InterPro" id="IPR037063">
    <property type="entry name" value="PHb_sf"/>
</dbReference>
<dbReference type="RefSeq" id="WP_038641890.1">
    <property type="nucleotide sequence ID" value="NZ_CP009888.1"/>
</dbReference>
<dbReference type="PANTHER" id="PTHR35796">
    <property type="entry name" value="HYPOTHETICAL CYTOSOLIC PROTEIN"/>
    <property type="match status" value="1"/>
</dbReference>
<sequence>MGLLSGLIGNASEVDSEEVERFIDSALIDGEQVEKAYKVIRDVMVFTNKRLILVDRQGVRGNKAEVLSIPYGKITKFSKESAGTFDLDAELKIWLGSEPNPMTKEFKAGDDIDQVYKILSQYTLG</sequence>